<dbReference type="Proteomes" id="UP000016933">
    <property type="component" value="Unassembled WGS sequence"/>
</dbReference>
<dbReference type="HOGENOM" id="CLU_2003856_0_0_1"/>
<sequence length="124" mass="13796">MSDGLQIQQLLGSSDTSMPVNSKQPVILRTASFEDIERQGKGLLLALFKRLRRHGGVAGLALTPRQNLSRPQNDFLGDVATLPNFDIIGDFMSCEEDYRQGDEWRIAPVSFSKKEATCDGRKNL</sequence>
<evidence type="ECO:0000313" key="2">
    <source>
        <dbReference type="Proteomes" id="UP000016933"/>
    </source>
</evidence>
<name>M2Y2J7_DOTSN</name>
<organism evidence="1 2">
    <name type="scientific">Dothistroma septosporum (strain NZE10 / CBS 128990)</name>
    <name type="common">Red band needle blight fungus</name>
    <name type="synonym">Mycosphaerella pini</name>
    <dbReference type="NCBI Taxonomy" id="675120"/>
    <lineage>
        <taxon>Eukaryota</taxon>
        <taxon>Fungi</taxon>
        <taxon>Dikarya</taxon>
        <taxon>Ascomycota</taxon>
        <taxon>Pezizomycotina</taxon>
        <taxon>Dothideomycetes</taxon>
        <taxon>Dothideomycetidae</taxon>
        <taxon>Mycosphaerellales</taxon>
        <taxon>Mycosphaerellaceae</taxon>
        <taxon>Dothistroma</taxon>
    </lineage>
</organism>
<keyword evidence="2" id="KW-1185">Reference proteome</keyword>
<reference evidence="2" key="1">
    <citation type="journal article" date="2012" name="PLoS Genet.">
        <title>The genomes of the fungal plant pathogens Cladosporium fulvum and Dothistroma septosporum reveal adaptation to different hosts and lifestyles but also signatures of common ancestry.</title>
        <authorList>
            <person name="de Wit P.J.G.M."/>
            <person name="van der Burgt A."/>
            <person name="Oekmen B."/>
            <person name="Stergiopoulos I."/>
            <person name="Abd-Elsalam K.A."/>
            <person name="Aerts A.L."/>
            <person name="Bahkali A.H."/>
            <person name="Beenen H.G."/>
            <person name="Chettri P."/>
            <person name="Cox M.P."/>
            <person name="Datema E."/>
            <person name="de Vries R.P."/>
            <person name="Dhillon B."/>
            <person name="Ganley A.R."/>
            <person name="Griffiths S.A."/>
            <person name="Guo Y."/>
            <person name="Hamelin R.C."/>
            <person name="Henrissat B."/>
            <person name="Kabir M.S."/>
            <person name="Jashni M.K."/>
            <person name="Kema G."/>
            <person name="Klaubauf S."/>
            <person name="Lapidus A."/>
            <person name="Levasseur A."/>
            <person name="Lindquist E."/>
            <person name="Mehrabi R."/>
            <person name="Ohm R.A."/>
            <person name="Owen T.J."/>
            <person name="Salamov A."/>
            <person name="Schwelm A."/>
            <person name="Schijlen E."/>
            <person name="Sun H."/>
            <person name="van den Burg H.A."/>
            <person name="van Ham R.C.H.J."/>
            <person name="Zhang S."/>
            <person name="Goodwin S.B."/>
            <person name="Grigoriev I.V."/>
            <person name="Collemare J."/>
            <person name="Bradshaw R.E."/>
        </authorList>
    </citation>
    <scope>NUCLEOTIDE SEQUENCE [LARGE SCALE GENOMIC DNA]</scope>
    <source>
        <strain evidence="2">NZE10 / CBS 128990</strain>
    </source>
</reference>
<dbReference type="AlphaFoldDB" id="M2Y2J7"/>
<reference evidence="1 2" key="2">
    <citation type="journal article" date="2012" name="PLoS Pathog.">
        <title>Diverse lifestyles and strategies of plant pathogenesis encoded in the genomes of eighteen Dothideomycetes fungi.</title>
        <authorList>
            <person name="Ohm R.A."/>
            <person name="Feau N."/>
            <person name="Henrissat B."/>
            <person name="Schoch C.L."/>
            <person name="Horwitz B.A."/>
            <person name="Barry K.W."/>
            <person name="Condon B.J."/>
            <person name="Copeland A.C."/>
            <person name="Dhillon B."/>
            <person name="Glaser F."/>
            <person name="Hesse C.N."/>
            <person name="Kosti I."/>
            <person name="LaButti K."/>
            <person name="Lindquist E.A."/>
            <person name="Lucas S."/>
            <person name="Salamov A.A."/>
            <person name="Bradshaw R.E."/>
            <person name="Ciuffetti L."/>
            <person name="Hamelin R.C."/>
            <person name="Kema G.H.J."/>
            <person name="Lawrence C."/>
            <person name="Scott J.A."/>
            <person name="Spatafora J.W."/>
            <person name="Turgeon B.G."/>
            <person name="de Wit P.J.G.M."/>
            <person name="Zhong S."/>
            <person name="Goodwin S.B."/>
            <person name="Grigoriev I.V."/>
        </authorList>
    </citation>
    <scope>NUCLEOTIDE SEQUENCE [LARGE SCALE GENOMIC DNA]</scope>
    <source>
        <strain evidence="2">NZE10 / CBS 128990</strain>
    </source>
</reference>
<dbReference type="EMBL" id="KB446545">
    <property type="protein sequence ID" value="EME39519.1"/>
    <property type="molecule type" value="Genomic_DNA"/>
</dbReference>
<gene>
    <name evidence="1" type="ORF">DOTSEDRAFT_28658</name>
</gene>
<protein>
    <submittedName>
        <fullName evidence="1">Uncharacterized protein</fullName>
    </submittedName>
</protein>
<evidence type="ECO:0000313" key="1">
    <source>
        <dbReference type="EMBL" id="EME39519.1"/>
    </source>
</evidence>
<proteinExistence type="predicted"/>
<accession>M2Y2J7</accession>